<dbReference type="PRINTS" id="PR00320">
    <property type="entry name" value="GPROTEINBRPT"/>
</dbReference>
<sequence>MSFGTRLFSGTSTSVGSVQDLQGDVTVPDVGEDSVSDLCFSPVADFLAVANWDRRVRIYEVSGGASSNAGRIGTSSMNTPTVAQGRAMYAHDAPVLSCRFTPDGTKVVSGGADKQVRLFDLASQQTQVIGQHDQPVKCVRPVACGPQNTPCFVSGSWDRTIRYWDTRQQNPMCTVNMPERVYSLDAAQKLLVVATAGRNIEIINLNNPNEIFRQSMSPLKYQTRTVACYPKGDGFAVGSIEGRCAIQYVDEIQQKDYGFSFKCQREQKASPKEVLIYAVNSIVFHPVFGTFATAGADGTFSFWDKDSRHRLKGFPSLGVSIPVVNFNRTGSLYAYALGYDWSKGYQYNTPNYPNMVRLHACKDEEVKPRGKRK</sequence>
<evidence type="ECO:0000313" key="6">
    <source>
        <dbReference type="Proteomes" id="UP000290900"/>
    </source>
</evidence>
<dbReference type="EMBL" id="CAACVR010000023">
    <property type="protein sequence ID" value="VEU22626.1"/>
    <property type="molecule type" value="Genomic_DNA"/>
</dbReference>
<evidence type="ECO:0000256" key="4">
    <source>
        <dbReference type="PROSITE-ProRule" id="PRU00221"/>
    </source>
</evidence>
<accession>A0A448YP24</accession>
<dbReference type="SMART" id="SM00320">
    <property type="entry name" value="WD40"/>
    <property type="match status" value="4"/>
</dbReference>
<comment type="similarity">
    <text evidence="1">Belongs to the WD repeat rae1 family.</text>
</comment>
<proteinExistence type="inferred from homology"/>
<feature type="repeat" description="WD" evidence="4">
    <location>
        <begin position="88"/>
        <end position="129"/>
    </location>
</feature>
<dbReference type="InterPro" id="IPR036322">
    <property type="entry name" value="WD40_repeat_dom_sf"/>
</dbReference>
<dbReference type="FunCoup" id="A0A448YP24">
    <property type="interactions" value="1283"/>
</dbReference>
<evidence type="ECO:0000256" key="3">
    <source>
        <dbReference type="ARBA" id="ARBA00022737"/>
    </source>
</evidence>
<name>A0A448YP24_BRENA</name>
<dbReference type="InParanoid" id="A0A448YP24"/>
<evidence type="ECO:0000313" key="5">
    <source>
        <dbReference type="EMBL" id="VEU22626.1"/>
    </source>
</evidence>
<keyword evidence="3" id="KW-0677">Repeat</keyword>
<dbReference type="OrthoDB" id="256303at2759"/>
<dbReference type="SUPFAM" id="SSF50978">
    <property type="entry name" value="WD40 repeat-like"/>
    <property type="match status" value="1"/>
</dbReference>
<dbReference type="InterPro" id="IPR020472">
    <property type="entry name" value="WD40_PAC1"/>
</dbReference>
<feature type="repeat" description="WD" evidence="4">
    <location>
        <begin position="152"/>
        <end position="174"/>
    </location>
</feature>
<dbReference type="Pfam" id="PF00400">
    <property type="entry name" value="WD40"/>
    <property type="match status" value="4"/>
</dbReference>
<keyword evidence="2 4" id="KW-0853">WD repeat</keyword>
<evidence type="ECO:0000256" key="2">
    <source>
        <dbReference type="ARBA" id="ARBA00022574"/>
    </source>
</evidence>
<dbReference type="FunFam" id="2.130.10.10:FF:000190">
    <property type="entry name" value="Nuclear pore complex subunit"/>
    <property type="match status" value="1"/>
</dbReference>
<evidence type="ECO:0000256" key="1">
    <source>
        <dbReference type="ARBA" id="ARBA00007830"/>
    </source>
</evidence>
<dbReference type="Proteomes" id="UP000290900">
    <property type="component" value="Unassembled WGS sequence"/>
</dbReference>
<dbReference type="AlphaFoldDB" id="A0A448YP24"/>
<dbReference type="PROSITE" id="PS50082">
    <property type="entry name" value="WD_REPEATS_2"/>
    <property type="match status" value="3"/>
</dbReference>
<reference evidence="5 6" key="1">
    <citation type="submission" date="2018-12" db="EMBL/GenBank/DDBJ databases">
        <authorList>
            <person name="Tiukova I."/>
            <person name="Dainat J."/>
        </authorList>
    </citation>
    <scope>NUCLEOTIDE SEQUENCE [LARGE SCALE GENOMIC DNA]</scope>
</reference>
<dbReference type="STRING" id="13370.A0A448YP24"/>
<dbReference type="Gene3D" id="2.130.10.10">
    <property type="entry name" value="YVTN repeat-like/Quinoprotein amine dehydrogenase"/>
    <property type="match status" value="1"/>
</dbReference>
<protein>
    <submittedName>
        <fullName evidence="5">DEKNAAC103504</fullName>
    </submittedName>
</protein>
<gene>
    <name evidence="5" type="ORF">BRENAR_LOCUS3357</name>
</gene>
<dbReference type="PROSITE" id="PS50294">
    <property type="entry name" value="WD_REPEATS_REGION"/>
    <property type="match status" value="1"/>
</dbReference>
<organism evidence="5 6">
    <name type="scientific">Brettanomyces naardenensis</name>
    <name type="common">Yeast</name>
    <dbReference type="NCBI Taxonomy" id="13370"/>
    <lineage>
        <taxon>Eukaryota</taxon>
        <taxon>Fungi</taxon>
        <taxon>Dikarya</taxon>
        <taxon>Ascomycota</taxon>
        <taxon>Saccharomycotina</taxon>
        <taxon>Pichiomycetes</taxon>
        <taxon>Pichiales</taxon>
        <taxon>Pichiaceae</taxon>
        <taxon>Brettanomyces</taxon>
    </lineage>
</organism>
<feature type="repeat" description="WD" evidence="4">
    <location>
        <begin position="279"/>
        <end position="313"/>
    </location>
</feature>
<dbReference type="InterPro" id="IPR001680">
    <property type="entry name" value="WD40_rpt"/>
</dbReference>
<dbReference type="PANTHER" id="PTHR10971">
    <property type="entry name" value="MRNA EXPORT FACTOR AND BUB3"/>
    <property type="match status" value="1"/>
</dbReference>
<dbReference type="InterPro" id="IPR015943">
    <property type="entry name" value="WD40/YVTN_repeat-like_dom_sf"/>
</dbReference>
<keyword evidence="6" id="KW-1185">Reference proteome</keyword>